<dbReference type="EMBL" id="JAAGKO020000061">
    <property type="protein sequence ID" value="MDI5966796.1"/>
    <property type="molecule type" value="Genomic_DNA"/>
</dbReference>
<dbReference type="RefSeq" id="WP_271324174.1">
    <property type="nucleotide sequence ID" value="NZ_JAAGKO020000061.1"/>
</dbReference>
<organism evidence="3 4">
    <name type="scientific">Streptantibioticus silvisoli</name>
    <dbReference type="NCBI Taxonomy" id="2705255"/>
    <lineage>
        <taxon>Bacteria</taxon>
        <taxon>Bacillati</taxon>
        <taxon>Actinomycetota</taxon>
        <taxon>Actinomycetes</taxon>
        <taxon>Kitasatosporales</taxon>
        <taxon>Streptomycetaceae</taxon>
        <taxon>Streptantibioticus</taxon>
    </lineage>
</organism>
<name>A0ABT6W7R8_9ACTN</name>
<reference evidence="3 4" key="1">
    <citation type="submission" date="2023-05" db="EMBL/GenBank/DDBJ databases">
        <title>Streptantibioticus silvisoli sp. nov., acidotolerant actinomycetes 1 from pine litter.</title>
        <authorList>
            <person name="Swiecimska M."/>
            <person name="Golinska P."/>
            <person name="Sangal V."/>
            <person name="Wachnowicz B."/>
            <person name="Goodfellow M."/>
        </authorList>
    </citation>
    <scope>NUCLEOTIDE SEQUENCE [LARGE SCALE GENOMIC DNA]</scope>
    <source>
        <strain evidence="3 4">SL54</strain>
    </source>
</reference>
<evidence type="ECO:0008006" key="5">
    <source>
        <dbReference type="Google" id="ProtNLM"/>
    </source>
</evidence>
<proteinExistence type="predicted"/>
<keyword evidence="1" id="KW-0472">Membrane</keyword>
<feature type="chain" id="PRO_5045644085" description="Gram-positive cocci surface proteins LPxTG domain-containing protein" evidence="2">
    <location>
        <begin position="25"/>
        <end position="241"/>
    </location>
</feature>
<keyword evidence="4" id="KW-1185">Reference proteome</keyword>
<gene>
    <name evidence="3" type="ORF">POF43_029385</name>
</gene>
<dbReference type="Proteomes" id="UP001156398">
    <property type="component" value="Unassembled WGS sequence"/>
</dbReference>
<evidence type="ECO:0000256" key="1">
    <source>
        <dbReference type="SAM" id="Phobius"/>
    </source>
</evidence>
<evidence type="ECO:0000313" key="3">
    <source>
        <dbReference type="EMBL" id="MDI5966796.1"/>
    </source>
</evidence>
<protein>
    <recommendedName>
        <fullName evidence="5">Gram-positive cocci surface proteins LPxTG domain-containing protein</fullName>
    </recommendedName>
</protein>
<feature type="transmembrane region" description="Helical" evidence="1">
    <location>
        <begin position="214"/>
        <end position="236"/>
    </location>
</feature>
<feature type="signal peptide" evidence="2">
    <location>
        <begin position="1"/>
        <end position="24"/>
    </location>
</feature>
<keyword evidence="2" id="KW-0732">Signal</keyword>
<evidence type="ECO:0000256" key="2">
    <source>
        <dbReference type="SAM" id="SignalP"/>
    </source>
</evidence>
<accession>A0ABT6W7R8</accession>
<keyword evidence="1" id="KW-1133">Transmembrane helix</keyword>
<sequence>MHPRRALALAATAVIAATVPLLTAAAPAPGNSAAPPADRAPVCGNPAARGFPIDSRLHDGPSGYAPGLEADGFALDLTNTTDGACRDVHPLVILVDRDGTLTGDQFTLRYRPPGGDWRAVPFESTDRGEFVGIPGGQNGPGLTIPAGATVTVRLQLWFAPSAPADRVVASATTMQRRGQDGSWVAESNHYPFDIVPAPPTLADTGAGSGRPDGALFATGAAAAALIALGTALVVGARRPRD</sequence>
<keyword evidence="1" id="KW-0812">Transmembrane</keyword>
<comment type="caution">
    <text evidence="3">The sequence shown here is derived from an EMBL/GenBank/DDBJ whole genome shotgun (WGS) entry which is preliminary data.</text>
</comment>
<evidence type="ECO:0000313" key="4">
    <source>
        <dbReference type="Proteomes" id="UP001156398"/>
    </source>
</evidence>